<dbReference type="InterPro" id="IPR036047">
    <property type="entry name" value="F-box-like_dom_sf"/>
</dbReference>
<gene>
    <name evidence="2" type="ORF">MAM1_0073d04262</name>
</gene>
<protein>
    <recommendedName>
        <fullName evidence="1">F-box domain-containing protein</fullName>
    </recommendedName>
</protein>
<dbReference type="Proteomes" id="UP000053815">
    <property type="component" value="Unassembled WGS sequence"/>
</dbReference>
<dbReference type="InterPro" id="IPR032675">
    <property type="entry name" value="LRR_dom_sf"/>
</dbReference>
<dbReference type="Gene3D" id="3.80.10.10">
    <property type="entry name" value="Ribonuclease Inhibitor"/>
    <property type="match status" value="1"/>
</dbReference>
<organism evidence="2">
    <name type="scientific">Mucor ambiguus</name>
    <dbReference type="NCBI Taxonomy" id="91626"/>
    <lineage>
        <taxon>Eukaryota</taxon>
        <taxon>Fungi</taxon>
        <taxon>Fungi incertae sedis</taxon>
        <taxon>Mucoromycota</taxon>
        <taxon>Mucoromycotina</taxon>
        <taxon>Mucoromycetes</taxon>
        <taxon>Mucorales</taxon>
        <taxon>Mucorineae</taxon>
        <taxon>Mucoraceae</taxon>
        <taxon>Mucor</taxon>
    </lineage>
</organism>
<dbReference type="Pfam" id="PF12937">
    <property type="entry name" value="F-box-like"/>
    <property type="match status" value="1"/>
</dbReference>
<evidence type="ECO:0000313" key="3">
    <source>
        <dbReference type="Proteomes" id="UP000053815"/>
    </source>
</evidence>
<dbReference type="InterPro" id="IPR001810">
    <property type="entry name" value="F-box_dom"/>
</dbReference>
<dbReference type="EMBL" id="DF836362">
    <property type="protein sequence ID" value="GAN04797.1"/>
    <property type="molecule type" value="Genomic_DNA"/>
</dbReference>
<dbReference type="AlphaFoldDB" id="A0A0C9MNL3"/>
<dbReference type="OrthoDB" id="2231485at2759"/>
<reference evidence="2" key="1">
    <citation type="submission" date="2014-09" db="EMBL/GenBank/DDBJ databases">
        <title>Draft genome sequence of an oleaginous Mucoromycotina fungus Mucor ambiguus NBRC6742.</title>
        <authorList>
            <person name="Takeda I."/>
            <person name="Yamane N."/>
            <person name="Morita T."/>
            <person name="Tamano K."/>
            <person name="Machida M."/>
            <person name="Baker S."/>
            <person name="Koike H."/>
        </authorList>
    </citation>
    <scope>NUCLEOTIDE SEQUENCE</scope>
    <source>
        <strain evidence="2">NBRC 6742</strain>
    </source>
</reference>
<name>A0A0C9MNL3_9FUNG</name>
<feature type="domain" description="F-box" evidence="1">
    <location>
        <begin position="1"/>
        <end position="45"/>
    </location>
</feature>
<dbReference type="Gene3D" id="1.20.1280.50">
    <property type="match status" value="1"/>
</dbReference>
<keyword evidence="3" id="KW-1185">Reference proteome</keyword>
<evidence type="ECO:0000313" key="2">
    <source>
        <dbReference type="EMBL" id="GAN04797.1"/>
    </source>
</evidence>
<evidence type="ECO:0000259" key="1">
    <source>
        <dbReference type="PROSITE" id="PS50181"/>
    </source>
</evidence>
<sequence>MDRLPKELFALTFSYLTQREKLQCALVNRHWYEKIKQLGVLFSPLIFLYGYLKVQEAMEYFERHPDMAHQINHLIYNDRSSPDDGQFIRFPVLFNNVKTLEFKVEATVDIGELSVREGENGVSKFQTWSSTLRSIVEVNMCIHPLTSYILNKPCLHLTSLSLQYYEPRYYNNLWESDAKATKDELITNLKHASQLISLTLIGVHLTMHDFELIHQKLPALKKLILHKFTFRLNDMLDYPYADAQQVLDTSNAIIVANPATAPSLEHLEILMFYDNYLEFQDPEVTFAWLKYIGNKYESLLHFTLSFVTDNLLHTMYDQKLSEEHLLPILNANSKMEAFDFPFTPITPDMVRLMDANGAQLKHVAISAYLDDLESQLDALAQSKQRHSITSVKIALHDSTEFDADGQVSSYGGTNPQPVIDTHGSFITKPLKHFSKLTHLDVNTDKPIVSIAWLPKFLEYFKHLVSVRLNRFFYAEVFGSQPFVESHVKDISLTTFIFPRVLALEPCCEKFSKMLRLCPDLESFAIESYFFGLFPQINVEFFGGSYYALPEDEDQHRSQRMITLKFDFRQNKKLKKIKLDFSGKDLYICVYRNNNKHCTLYQAQRDKGGKLAKIKRFEPTTEYYAALYLNDNPVVINNMLIKD</sequence>
<accession>A0A0C9MNL3</accession>
<dbReference type="SUPFAM" id="SSF81383">
    <property type="entry name" value="F-box domain"/>
    <property type="match status" value="1"/>
</dbReference>
<dbReference type="SUPFAM" id="SSF52047">
    <property type="entry name" value="RNI-like"/>
    <property type="match status" value="1"/>
</dbReference>
<proteinExistence type="predicted"/>
<dbReference type="PROSITE" id="PS50181">
    <property type="entry name" value="FBOX"/>
    <property type="match status" value="1"/>
</dbReference>